<evidence type="ECO:0000256" key="6">
    <source>
        <dbReference type="SAM" id="Phobius"/>
    </source>
</evidence>
<dbReference type="InterPro" id="IPR051423">
    <property type="entry name" value="CD225/Dispanin"/>
</dbReference>
<evidence type="ECO:0000256" key="5">
    <source>
        <dbReference type="ARBA" id="ARBA00023136"/>
    </source>
</evidence>
<keyword evidence="8" id="KW-1185">Reference proteome</keyword>
<feature type="transmembrane region" description="Helical" evidence="6">
    <location>
        <begin position="105"/>
        <end position="128"/>
    </location>
</feature>
<reference evidence="7" key="2">
    <citation type="submission" date="2024-06" db="UniProtKB">
        <authorList>
            <consortium name="EnsemblMetazoa"/>
        </authorList>
    </citation>
    <scope>IDENTIFICATION</scope>
</reference>
<evidence type="ECO:0000313" key="8">
    <source>
        <dbReference type="Proteomes" id="UP000007879"/>
    </source>
</evidence>
<evidence type="ECO:0000256" key="4">
    <source>
        <dbReference type="ARBA" id="ARBA00022989"/>
    </source>
</evidence>
<dbReference type="GeneID" id="109590667"/>
<dbReference type="Proteomes" id="UP000007879">
    <property type="component" value="Unassembled WGS sequence"/>
</dbReference>
<comment type="subcellular location">
    <subcellularLocation>
        <location evidence="1">Membrane</location>
    </subcellularLocation>
</comment>
<protein>
    <submittedName>
        <fullName evidence="7">Uncharacterized protein</fullName>
    </submittedName>
</protein>
<proteinExistence type="inferred from homology"/>
<keyword evidence="3 6" id="KW-0812">Transmembrane</keyword>
<name>A0AAN0JYX8_AMPQE</name>
<accession>A0AAN0JYX8</accession>
<dbReference type="InterPro" id="IPR007593">
    <property type="entry name" value="CD225/Dispanin_fam"/>
</dbReference>
<evidence type="ECO:0000256" key="3">
    <source>
        <dbReference type="ARBA" id="ARBA00022692"/>
    </source>
</evidence>
<dbReference type="KEGG" id="aqu:109590667"/>
<sequence>MPTQKKKLLEEPPPGKNETVSLILNFILGYTPGPPVYYTQPQQPIPEASFPNDYLILSLFSIICCFWPVGVIALLKSIETRCYCQNGRLAEAQASSRKAKTFNTIFIGIGVTYHIFLAIVILVTIIVADAKRGLPGLTKALLTLLLYLHYLRSNNFMSSVEHL</sequence>
<dbReference type="EnsemblMetazoa" id="XM_020006558.1">
    <property type="protein sequence ID" value="XP_019862117.1"/>
    <property type="gene ID" value="LOC109590667"/>
</dbReference>
<organism evidence="7 8">
    <name type="scientific">Amphimedon queenslandica</name>
    <name type="common">Sponge</name>
    <dbReference type="NCBI Taxonomy" id="400682"/>
    <lineage>
        <taxon>Eukaryota</taxon>
        <taxon>Metazoa</taxon>
        <taxon>Porifera</taxon>
        <taxon>Demospongiae</taxon>
        <taxon>Heteroscleromorpha</taxon>
        <taxon>Haplosclerida</taxon>
        <taxon>Niphatidae</taxon>
        <taxon>Amphimedon</taxon>
    </lineage>
</organism>
<evidence type="ECO:0000256" key="2">
    <source>
        <dbReference type="ARBA" id="ARBA00006843"/>
    </source>
</evidence>
<dbReference type="Pfam" id="PF04505">
    <property type="entry name" value="CD225"/>
    <property type="match status" value="1"/>
</dbReference>
<dbReference type="RefSeq" id="XP_019862117.1">
    <property type="nucleotide sequence ID" value="XM_020006558.1"/>
</dbReference>
<comment type="similarity">
    <text evidence="2">Belongs to the CD225/Dispanin family.</text>
</comment>
<dbReference type="PANTHER" id="PTHR14948">
    <property type="entry name" value="NG5"/>
    <property type="match status" value="1"/>
</dbReference>
<evidence type="ECO:0000256" key="1">
    <source>
        <dbReference type="ARBA" id="ARBA00004370"/>
    </source>
</evidence>
<reference evidence="8" key="1">
    <citation type="journal article" date="2010" name="Nature">
        <title>The Amphimedon queenslandica genome and the evolution of animal complexity.</title>
        <authorList>
            <person name="Srivastava M."/>
            <person name="Simakov O."/>
            <person name="Chapman J."/>
            <person name="Fahey B."/>
            <person name="Gauthier M.E."/>
            <person name="Mitros T."/>
            <person name="Richards G.S."/>
            <person name="Conaco C."/>
            <person name="Dacre M."/>
            <person name="Hellsten U."/>
            <person name="Larroux C."/>
            <person name="Putnam N.H."/>
            <person name="Stanke M."/>
            <person name="Adamska M."/>
            <person name="Darling A."/>
            <person name="Degnan S.M."/>
            <person name="Oakley T.H."/>
            <person name="Plachetzki D.C."/>
            <person name="Zhai Y."/>
            <person name="Adamski M."/>
            <person name="Calcino A."/>
            <person name="Cummins S.F."/>
            <person name="Goodstein D.M."/>
            <person name="Harris C."/>
            <person name="Jackson D.J."/>
            <person name="Leys S.P."/>
            <person name="Shu S."/>
            <person name="Woodcroft B.J."/>
            <person name="Vervoort M."/>
            <person name="Kosik K.S."/>
            <person name="Manning G."/>
            <person name="Degnan B.M."/>
            <person name="Rokhsar D.S."/>
        </authorList>
    </citation>
    <scope>NUCLEOTIDE SEQUENCE [LARGE SCALE GENOMIC DNA]</scope>
</reference>
<keyword evidence="5 6" id="KW-0472">Membrane</keyword>
<dbReference type="AlphaFoldDB" id="A0AAN0JYX8"/>
<dbReference type="GO" id="GO:0016020">
    <property type="term" value="C:membrane"/>
    <property type="evidence" value="ECO:0007669"/>
    <property type="project" value="UniProtKB-SubCell"/>
</dbReference>
<evidence type="ECO:0000313" key="7">
    <source>
        <dbReference type="EnsemblMetazoa" id="XP_019862117.1"/>
    </source>
</evidence>
<keyword evidence="4 6" id="KW-1133">Transmembrane helix</keyword>
<dbReference type="PANTHER" id="PTHR14948:SF25">
    <property type="entry name" value="DUF4190 DOMAIN-CONTAINING PROTEIN"/>
    <property type="match status" value="1"/>
</dbReference>
<feature type="transmembrane region" description="Helical" evidence="6">
    <location>
        <begin position="54"/>
        <end position="75"/>
    </location>
</feature>